<keyword evidence="5 9" id="KW-0520">NAD</keyword>
<dbReference type="InterPro" id="IPR016156">
    <property type="entry name" value="FAD/NAD-linked_Rdtase_dimer_sf"/>
</dbReference>
<dbReference type="PRINTS" id="PR00411">
    <property type="entry name" value="PNDRDTASEI"/>
</dbReference>
<accession>A0A0F6R014</accession>
<keyword evidence="2 11" id="KW-0285">Flavoprotein</keyword>
<dbReference type="Pfam" id="PF07992">
    <property type="entry name" value="Pyr_redox_2"/>
    <property type="match status" value="1"/>
</dbReference>
<dbReference type="InterPro" id="IPR023753">
    <property type="entry name" value="FAD/NAD-binding_dom"/>
</dbReference>
<dbReference type="GO" id="GO:0004148">
    <property type="term" value="F:dihydrolipoyl dehydrogenase (NADH) activity"/>
    <property type="evidence" value="ECO:0007669"/>
    <property type="project" value="TreeGrafter"/>
</dbReference>
<dbReference type="InterPro" id="IPR012999">
    <property type="entry name" value="Pyr_OxRdtase_I_AS"/>
</dbReference>
<evidence type="ECO:0000259" key="13">
    <source>
        <dbReference type="Pfam" id="PF07992"/>
    </source>
</evidence>
<feature type="domain" description="FAD/NAD(P)-binding" evidence="13">
    <location>
        <begin position="9"/>
        <end position="325"/>
    </location>
</feature>
<dbReference type="AlphaFoldDB" id="A0A0F6R014"/>
<proteinExistence type="inferred from homology"/>
<dbReference type="KEGG" id="cku:UL82_06460"/>
<comment type="cofactor">
    <cofactor evidence="9">
        <name>FAD</name>
        <dbReference type="ChEBI" id="CHEBI:57692"/>
    </cofactor>
    <text evidence="9">Binds 1 FAD per subunit.</text>
</comment>
<evidence type="ECO:0000256" key="1">
    <source>
        <dbReference type="ARBA" id="ARBA00007532"/>
    </source>
</evidence>
<evidence type="ECO:0000256" key="11">
    <source>
        <dbReference type="RuleBase" id="RU003691"/>
    </source>
</evidence>
<dbReference type="GO" id="GO:0050660">
    <property type="term" value="F:flavin adenine dinucleotide binding"/>
    <property type="evidence" value="ECO:0007669"/>
    <property type="project" value="TreeGrafter"/>
</dbReference>
<evidence type="ECO:0000256" key="9">
    <source>
        <dbReference type="PIRSR" id="PIRSR000350-3"/>
    </source>
</evidence>
<keyword evidence="3 9" id="KW-0274">FAD</keyword>
<evidence type="ECO:0000256" key="8">
    <source>
        <dbReference type="PIRSR" id="PIRSR000350-2"/>
    </source>
</evidence>
<feature type="domain" description="Pyridine nucleotide-disulphide oxidoreductase dimerisation" evidence="12">
    <location>
        <begin position="347"/>
        <end position="455"/>
    </location>
</feature>
<organism evidence="14 15">
    <name type="scientific">Corynebacterium kutscheri</name>
    <dbReference type="NCBI Taxonomy" id="35755"/>
    <lineage>
        <taxon>Bacteria</taxon>
        <taxon>Bacillati</taxon>
        <taxon>Actinomycetota</taxon>
        <taxon>Actinomycetes</taxon>
        <taxon>Mycobacteriales</taxon>
        <taxon>Corynebacteriaceae</taxon>
        <taxon>Corynebacterium</taxon>
    </lineage>
</organism>
<protein>
    <submittedName>
        <fullName evidence="14">Mycothione reductase</fullName>
        <ecNumber evidence="14">1.8.1.15</ecNumber>
    </submittedName>
</protein>
<keyword evidence="9" id="KW-0547">Nucleotide-binding</keyword>
<dbReference type="Gene3D" id="3.30.390.30">
    <property type="match status" value="1"/>
</dbReference>
<dbReference type="Pfam" id="PF02852">
    <property type="entry name" value="Pyr_redox_dim"/>
    <property type="match status" value="1"/>
</dbReference>
<feature type="binding site" evidence="9">
    <location>
        <begin position="185"/>
        <end position="192"/>
    </location>
    <ligand>
        <name>NAD(+)</name>
        <dbReference type="ChEBI" id="CHEBI:57540"/>
    </ligand>
</feature>
<keyword evidence="15" id="KW-1185">Reference proteome</keyword>
<keyword evidence="7 11" id="KW-0676">Redox-active center</keyword>
<evidence type="ECO:0000256" key="4">
    <source>
        <dbReference type="ARBA" id="ARBA00023002"/>
    </source>
</evidence>
<dbReference type="NCBIfam" id="NF005884">
    <property type="entry name" value="PRK07846.1"/>
    <property type="match status" value="1"/>
</dbReference>
<dbReference type="EMBL" id="CP011312">
    <property type="protein sequence ID" value="AKE41457.1"/>
    <property type="molecule type" value="Genomic_DNA"/>
</dbReference>
<dbReference type="PROSITE" id="PS00076">
    <property type="entry name" value="PYRIDINE_REDOX_1"/>
    <property type="match status" value="1"/>
</dbReference>
<dbReference type="GO" id="GO:0050627">
    <property type="term" value="F:mycothione reductase [NAD(P)H] activity"/>
    <property type="evidence" value="ECO:0007669"/>
    <property type="project" value="UniProtKB-EC"/>
</dbReference>
<dbReference type="InterPro" id="IPR017817">
    <property type="entry name" value="Mycothione_reductase"/>
</dbReference>
<dbReference type="STRING" id="35755.UL82_06460"/>
<dbReference type="RefSeq" id="WP_407921673.1">
    <property type="nucleotide sequence ID" value="NZ_CP011312.1"/>
</dbReference>
<evidence type="ECO:0000256" key="3">
    <source>
        <dbReference type="ARBA" id="ARBA00022827"/>
    </source>
</evidence>
<reference evidence="14 15" key="1">
    <citation type="journal article" date="2015" name="Genome Announc.">
        <title>Complete Genome Sequence of Corynebacterium kutscheri DSM 20755, a Corynebacterial Type Strain with Remarkably Low G+C Content of Chromosomal DNA.</title>
        <authorList>
            <person name="Ruckert C."/>
            <person name="Albersmeier A."/>
            <person name="Winkler A."/>
            <person name="Tauch A."/>
        </authorList>
    </citation>
    <scope>NUCLEOTIDE SEQUENCE [LARGE SCALE GENOMIC DNA]</scope>
    <source>
        <strain evidence="14 15">DSM 20755</strain>
    </source>
</reference>
<dbReference type="InterPro" id="IPR050151">
    <property type="entry name" value="Class-I_Pyr_Nuc-Dis_Oxidored"/>
</dbReference>
<gene>
    <name evidence="14" type="primary">mtr</name>
    <name evidence="14" type="ORF">UL82_06460</name>
</gene>
<dbReference type="EC" id="1.8.1.15" evidence="14"/>
<dbReference type="InterPro" id="IPR001100">
    <property type="entry name" value="Pyr_nuc-diS_OxRdtase"/>
</dbReference>
<keyword evidence="6" id="KW-1015">Disulfide bond</keyword>
<evidence type="ECO:0000256" key="10">
    <source>
        <dbReference type="PIRSR" id="PIRSR000350-4"/>
    </source>
</evidence>
<evidence type="ECO:0000259" key="12">
    <source>
        <dbReference type="Pfam" id="PF02852"/>
    </source>
</evidence>
<dbReference type="Gene3D" id="3.50.50.60">
    <property type="entry name" value="FAD/NAD(P)-binding domain"/>
    <property type="match status" value="2"/>
</dbReference>
<evidence type="ECO:0000256" key="6">
    <source>
        <dbReference type="ARBA" id="ARBA00023157"/>
    </source>
</evidence>
<evidence type="ECO:0000313" key="15">
    <source>
        <dbReference type="Proteomes" id="UP000033457"/>
    </source>
</evidence>
<evidence type="ECO:0000313" key="14">
    <source>
        <dbReference type="EMBL" id="AKE41457.1"/>
    </source>
</evidence>
<feature type="disulfide bond" description="Redox-active" evidence="10">
    <location>
        <begin position="44"/>
        <end position="49"/>
    </location>
</feature>
<dbReference type="Proteomes" id="UP000033457">
    <property type="component" value="Chromosome"/>
</dbReference>
<feature type="binding site" evidence="9">
    <location>
        <position position="311"/>
    </location>
    <ligand>
        <name>FAD</name>
        <dbReference type="ChEBI" id="CHEBI:57692"/>
    </ligand>
</feature>
<feature type="active site" description="Proton acceptor" evidence="8">
    <location>
        <position position="446"/>
    </location>
</feature>
<dbReference type="FunFam" id="3.30.390.30:FF:000001">
    <property type="entry name" value="Dihydrolipoyl dehydrogenase"/>
    <property type="match status" value="1"/>
</dbReference>
<dbReference type="PANTHER" id="PTHR22912:SF217">
    <property type="entry name" value="DIHYDROLIPOYL DEHYDROGENASE"/>
    <property type="match status" value="1"/>
</dbReference>
<name>A0A0F6R014_9CORY</name>
<evidence type="ECO:0000256" key="7">
    <source>
        <dbReference type="ARBA" id="ARBA00023284"/>
    </source>
</evidence>
<dbReference type="PRINTS" id="PR00368">
    <property type="entry name" value="FADPNR"/>
</dbReference>
<sequence length="462" mass="50752">MPTAIDKHYDLIIIGAGSGNSIAGEEFADKSIAIIEKGRFGGTCLNVGCIPTKMFVYASEVAQIIRDSARFGINSHIDSIDWPSIRTRVFADRIDPIAQSGEDYRRGDQTPNINVYDGHAHFVGEKTIATKNGATDVIISGEQIVIATGARPNIPEQIEKSGVRYYTNENIMRIADLPQSMIILGGGFIAMEFAHVFHSLGVKVHIVNRSASLLRHLDKDISTAFTDLTSQAMDAHLGRKLETIEEKENRIFITLDDGTHLDADLLLVATGRTPNGDQLDLDQAGVEMTGNRIKVDKYGRTTAEGVWALGDVSSPYQLKHVANAEMRAIKHNLLHADDLRELPHKFVPAGIFTHPEIATVGLTEEEARTAGINITVKIQKYGDVAYGWAMEDSTGFVKLIANKDTGRLIGAHFFGPQATTLIHQLITVMAFDLDVREVARDQYWIHPALAELTENALLGLEF</sequence>
<dbReference type="PANTHER" id="PTHR22912">
    <property type="entry name" value="DISULFIDE OXIDOREDUCTASE"/>
    <property type="match status" value="1"/>
</dbReference>
<evidence type="ECO:0000256" key="2">
    <source>
        <dbReference type="ARBA" id="ARBA00022630"/>
    </source>
</evidence>
<dbReference type="SUPFAM" id="SSF51905">
    <property type="entry name" value="FAD/NAD(P)-binding domain"/>
    <property type="match status" value="1"/>
</dbReference>
<feature type="binding site" evidence="9">
    <location>
        <position position="53"/>
    </location>
    <ligand>
        <name>FAD</name>
        <dbReference type="ChEBI" id="CHEBI:57692"/>
    </ligand>
</feature>
<feature type="binding site" evidence="9">
    <location>
        <position position="271"/>
    </location>
    <ligand>
        <name>NAD(+)</name>
        <dbReference type="ChEBI" id="CHEBI:57540"/>
    </ligand>
</feature>
<dbReference type="InterPro" id="IPR036188">
    <property type="entry name" value="FAD/NAD-bd_sf"/>
</dbReference>
<dbReference type="GO" id="GO:0006103">
    <property type="term" value="P:2-oxoglutarate metabolic process"/>
    <property type="evidence" value="ECO:0007669"/>
    <property type="project" value="TreeGrafter"/>
</dbReference>
<dbReference type="InterPro" id="IPR004099">
    <property type="entry name" value="Pyr_nucl-diS_OxRdtase_dimer"/>
</dbReference>
<dbReference type="SUPFAM" id="SSF55424">
    <property type="entry name" value="FAD/NAD-linked reductases, dimerisation (C-terminal) domain"/>
    <property type="match status" value="1"/>
</dbReference>
<dbReference type="NCBIfam" id="TIGR03452">
    <property type="entry name" value="mycothione_red"/>
    <property type="match status" value="1"/>
</dbReference>
<dbReference type="PIRSF" id="PIRSF000350">
    <property type="entry name" value="Mercury_reductase_MerA"/>
    <property type="match status" value="1"/>
</dbReference>
<dbReference type="HOGENOM" id="CLU_016755_1_2_11"/>
<comment type="similarity">
    <text evidence="1 11">Belongs to the class-I pyridine nucleotide-disulfide oxidoreductase family.</text>
</comment>
<keyword evidence="4 11" id="KW-0560">Oxidoreductase</keyword>
<evidence type="ECO:0000256" key="5">
    <source>
        <dbReference type="ARBA" id="ARBA00023027"/>
    </source>
</evidence>